<dbReference type="PIRSF" id="PIRSF002419">
    <property type="entry name" value="Tetraspanin"/>
    <property type="match status" value="1"/>
</dbReference>
<evidence type="ECO:0000256" key="1">
    <source>
        <dbReference type="ARBA" id="ARBA00004141"/>
    </source>
</evidence>
<evidence type="ECO:0000256" key="7">
    <source>
        <dbReference type="SAM" id="SignalP"/>
    </source>
</evidence>
<reference evidence="8" key="2">
    <citation type="submission" date="2021-01" db="UniProtKB">
        <authorList>
            <consortium name="EnsemblMetazoa"/>
        </authorList>
    </citation>
    <scope>IDENTIFICATION</scope>
</reference>
<comment type="similarity">
    <text evidence="2 6">Belongs to the tetraspanin (TM4SF) family.</text>
</comment>
<feature type="chain" id="PRO_5029869380" description="Tetraspanin" evidence="7">
    <location>
        <begin position="23"/>
        <end position="194"/>
    </location>
</feature>
<keyword evidence="7" id="KW-0732">Signal</keyword>
<evidence type="ECO:0000256" key="5">
    <source>
        <dbReference type="ARBA" id="ARBA00023136"/>
    </source>
</evidence>
<comment type="caution">
    <text evidence="6">Lacks conserved residue(s) required for the propagation of feature annotation.</text>
</comment>
<dbReference type="OrthoDB" id="10033535at2759"/>
<comment type="subcellular location">
    <subcellularLocation>
        <location evidence="1 6">Membrane</location>
        <topology evidence="1 6">Multi-pass membrane protein</topology>
    </subcellularLocation>
</comment>
<sequence>MVVKHVLFFCIWVCSIVLVGIGASVTAKQNAYQDLFSENTILALSWTAIGIGIFIFVVGFCGYCWALTDSSCLGALSEDNMTKGMQRAINETYDFQEGATEAVDDVQRTFECCGASGYKDYKTSKHLQQGYAVPESCCRYFEECTGGSKGNPDYPNRVWTDGCVHATKYTIKNHYNAIGGAAFGILCVKGIGVN</sequence>
<dbReference type="KEGG" id="spu:115927871"/>
<dbReference type="GeneID" id="115927871"/>
<protein>
    <recommendedName>
        <fullName evidence="6">Tetraspanin</fullName>
    </recommendedName>
</protein>
<dbReference type="InParanoid" id="A0A7M7PFS4"/>
<evidence type="ECO:0000313" key="8">
    <source>
        <dbReference type="EnsemblMetazoa" id="XP_030850030"/>
    </source>
</evidence>
<dbReference type="PANTHER" id="PTHR19282">
    <property type="entry name" value="TETRASPANIN"/>
    <property type="match status" value="1"/>
</dbReference>
<evidence type="ECO:0000256" key="2">
    <source>
        <dbReference type="ARBA" id="ARBA00006840"/>
    </source>
</evidence>
<feature type="transmembrane region" description="Helical" evidence="6">
    <location>
        <begin position="43"/>
        <end position="66"/>
    </location>
</feature>
<dbReference type="EnsemblMetazoa" id="XM_030994170">
    <property type="protein sequence ID" value="XP_030850030"/>
    <property type="gene ID" value="LOC115927871"/>
</dbReference>
<dbReference type="InterPro" id="IPR008952">
    <property type="entry name" value="Tetraspanin_EC2_sf"/>
</dbReference>
<dbReference type="InterPro" id="IPR000301">
    <property type="entry name" value="Tetraspanin_animals"/>
</dbReference>
<dbReference type="PRINTS" id="PR00259">
    <property type="entry name" value="TMFOUR"/>
</dbReference>
<evidence type="ECO:0000313" key="9">
    <source>
        <dbReference type="Proteomes" id="UP000007110"/>
    </source>
</evidence>
<keyword evidence="4 6" id="KW-1133">Transmembrane helix</keyword>
<dbReference type="Gene3D" id="1.10.1450.10">
    <property type="entry name" value="Tetraspanin"/>
    <property type="match status" value="1"/>
</dbReference>
<dbReference type="Proteomes" id="UP000007110">
    <property type="component" value="Unassembled WGS sequence"/>
</dbReference>
<keyword evidence="5 6" id="KW-0472">Membrane</keyword>
<dbReference type="PANTHER" id="PTHR19282:SF519">
    <property type="entry name" value="TETRASPANIN"/>
    <property type="match status" value="1"/>
</dbReference>
<keyword evidence="3 6" id="KW-0812">Transmembrane</keyword>
<evidence type="ECO:0000256" key="3">
    <source>
        <dbReference type="ARBA" id="ARBA00022692"/>
    </source>
</evidence>
<name>A0A7M7PFS4_STRPU</name>
<dbReference type="SUPFAM" id="SSF48652">
    <property type="entry name" value="Tetraspanin"/>
    <property type="match status" value="1"/>
</dbReference>
<evidence type="ECO:0000256" key="4">
    <source>
        <dbReference type="ARBA" id="ARBA00022989"/>
    </source>
</evidence>
<dbReference type="InterPro" id="IPR018499">
    <property type="entry name" value="Tetraspanin/Peripherin"/>
</dbReference>
<dbReference type="RefSeq" id="XP_030850030.1">
    <property type="nucleotide sequence ID" value="XM_030994170.1"/>
</dbReference>
<proteinExistence type="inferred from homology"/>
<feature type="signal peptide" evidence="7">
    <location>
        <begin position="1"/>
        <end position="22"/>
    </location>
</feature>
<dbReference type="AlphaFoldDB" id="A0A7M7PFS4"/>
<dbReference type="GO" id="GO:0016020">
    <property type="term" value="C:membrane"/>
    <property type="evidence" value="ECO:0007669"/>
    <property type="project" value="UniProtKB-SubCell"/>
</dbReference>
<dbReference type="Pfam" id="PF00335">
    <property type="entry name" value="Tetraspanin"/>
    <property type="match status" value="1"/>
</dbReference>
<reference evidence="9" key="1">
    <citation type="submission" date="2015-02" db="EMBL/GenBank/DDBJ databases">
        <title>Genome sequencing for Strongylocentrotus purpuratus.</title>
        <authorList>
            <person name="Murali S."/>
            <person name="Liu Y."/>
            <person name="Vee V."/>
            <person name="English A."/>
            <person name="Wang M."/>
            <person name="Skinner E."/>
            <person name="Han Y."/>
            <person name="Muzny D.M."/>
            <person name="Worley K.C."/>
            <person name="Gibbs R.A."/>
        </authorList>
    </citation>
    <scope>NUCLEOTIDE SEQUENCE</scope>
</reference>
<evidence type="ECO:0000256" key="6">
    <source>
        <dbReference type="RuleBase" id="RU361218"/>
    </source>
</evidence>
<organism evidence="8 9">
    <name type="scientific">Strongylocentrotus purpuratus</name>
    <name type="common">Purple sea urchin</name>
    <dbReference type="NCBI Taxonomy" id="7668"/>
    <lineage>
        <taxon>Eukaryota</taxon>
        <taxon>Metazoa</taxon>
        <taxon>Echinodermata</taxon>
        <taxon>Eleutherozoa</taxon>
        <taxon>Echinozoa</taxon>
        <taxon>Echinoidea</taxon>
        <taxon>Euechinoidea</taxon>
        <taxon>Echinacea</taxon>
        <taxon>Camarodonta</taxon>
        <taxon>Echinidea</taxon>
        <taxon>Strongylocentrotidae</taxon>
        <taxon>Strongylocentrotus</taxon>
    </lineage>
</organism>
<accession>A0A7M7PFS4</accession>
<keyword evidence="9" id="KW-1185">Reference proteome</keyword>